<protein>
    <submittedName>
        <fullName evidence="7">Flowering time control protein</fullName>
    </submittedName>
</protein>
<dbReference type="Gene3D" id="3.30.70.330">
    <property type="match status" value="2"/>
</dbReference>
<dbReference type="InterPro" id="IPR012677">
    <property type="entry name" value="Nucleotide-bd_a/b_plait_sf"/>
</dbReference>
<evidence type="ECO:0000259" key="6">
    <source>
        <dbReference type="PROSITE" id="PS50102"/>
    </source>
</evidence>
<dbReference type="InterPro" id="IPR000504">
    <property type="entry name" value="RRM_dom"/>
</dbReference>
<evidence type="ECO:0000313" key="7">
    <source>
        <dbReference type="EMBL" id="ART33343.1"/>
    </source>
</evidence>
<accession>A0A1Y0B6D5</accession>
<feature type="domain" description="RRM" evidence="6">
    <location>
        <begin position="227"/>
        <end position="307"/>
    </location>
</feature>
<dbReference type="PROSITE" id="PS50020">
    <property type="entry name" value="WW_DOMAIN_2"/>
    <property type="match status" value="1"/>
</dbReference>
<feature type="compositionally biased region" description="Basic and acidic residues" evidence="4">
    <location>
        <begin position="1"/>
        <end position="18"/>
    </location>
</feature>
<dbReference type="PROSITE" id="PS01159">
    <property type="entry name" value="WW_DOMAIN_1"/>
    <property type="match status" value="1"/>
</dbReference>
<feature type="compositionally biased region" description="Low complexity" evidence="4">
    <location>
        <begin position="380"/>
        <end position="396"/>
    </location>
</feature>
<feature type="region of interest" description="Disordered" evidence="4">
    <location>
        <begin position="307"/>
        <end position="333"/>
    </location>
</feature>
<keyword evidence="2 3" id="KW-0694">RNA-binding</keyword>
<dbReference type="InterPro" id="IPR036020">
    <property type="entry name" value="WW_dom_sf"/>
</dbReference>
<feature type="compositionally biased region" description="Basic residues" evidence="4">
    <location>
        <begin position="110"/>
        <end position="119"/>
    </location>
</feature>
<dbReference type="GO" id="GO:0003723">
    <property type="term" value="F:RNA binding"/>
    <property type="evidence" value="ECO:0007669"/>
    <property type="project" value="UniProtKB-UniRule"/>
</dbReference>
<feature type="region of interest" description="Disordered" evidence="4">
    <location>
        <begin position="1"/>
        <end position="126"/>
    </location>
</feature>
<dbReference type="EMBL" id="KX859300">
    <property type="protein sequence ID" value="ART33343.1"/>
    <property type="molecule type" value="mRNA"/>
</dbReference>
<dbReference type="SUPFAM" id="SSF54928">
    <property type="entry name" value="RNA-binding domain, RBD"/>
    <property type="match status" value="2"/>
</dbReference>
<feature type="compositionally biased region" description="Gly residues" evidence="4">
    <location>
        <begin position="87"/>
        <end position="100"/>
    </location>
</feature>
<dbReference type="InterPro" id="IPR035979">
    <property type="entry name" value="RBD_domain_sf"/>
</dbReference>
<dbReference type="SMART" id="SM00456">
    <property type="entry name" value="WW"/>
    <property type="match status" value="1"/>
</dbReference>
<feature type="compositionally biased region" description="Low complexity" evidence="4">
    <location>
        <begin position="19"/>
        <end position="29"/>
    </location>
</feature>
<keyword evidence="1" id="KW-0677">Repeat</keyword>
<feature type="domain" description="RRM" evidence="6">
    <location>
        <begin position="133"/>
        <end position="214"/>
    </location>
</feature>
<dbReference type="SMART" id="SM00360">
    <property type="entry name" value="RRM"/>
    <property type="match status" value="2"/>
</dbReference>
<feature type="domain" description="WW" evidence="5">
    <location>
        <begin position="455"/>
        <end position="488"/>
    </location>
</feature>
<gene>
    <name evidence="7" type="primary">FCA</name>
</gene>
<proteinExistence type="evidence at transcript level"/>
<evidence type="ECO:0000256" key="4">
    <source>
        <dbReference type="SAM" id="MobiDB-lite"/>
    </source>
</evidence>
<dbReference type="Pfam" id="PF00076">
    <property type="entry name" value="RRM_1"/>
    <property type="match status" value="2"/>
</dbReference>
<dbReference type="AlphaFoldDB" id="A0A1Y0B6D5"/>
<dbReference type="SUPFAM" id="SSF51045">
    <property type="entry name" value="WW domain"/>
    <property type="match status" value="1"/>
</dbReference>
<feature type="compositionally biased region" description="Basic and acidic residues" evidence="4">
    <location>
        <begin position="69"/>
        <end position="80"/>
    </location>
</feature>
<feature type="compositionally biased region" description="Low complexity" evidence="4">
    <location>
        <begin position="51"/>
        <end position="68"/>
    </location>
</feature>
<dbReference type="Pfam" id="PF00397">
    <property type="entry name" value="WW"/>
    <property type="match status" value="1"/>
</dbReference>
<feature type="region of interest" description="Disordered" evidence="4">
    <location>
        <begin position="380"/>
        <end position="400"/>
    </location>
</feature>
<dbReference type="InterPro" id="IPR001202">
    <property type="entry name" value="WW_dom"/>
</dbReference>
<dbReference type="CDD" id="cd00201">
    <property type="entry name" value="WW"/>
    <property type="match status" value="1"/>
</dbReference>
<evidence type="ECO:0000256" key="3">
    <source>
        <dbReference type="PROSITE-ProRule" id="PRU00176"/>
    </source>
</evidence>
<dbReference type="PROSITE" id="PS50102">
    <property type="entry name" value="RRM"/>
    <property type="match status" value="2"/>
</dbReference>
<sequence length="568" mass="63709">MMERYRGDRFSDHQESHRNSQSGNSSSWSSDDHKANFSGDVHHNNFHSNHHFNQTNHHQSVHQSNQNQHYDHHSDHHHMNSEPNDLFGGGGFPSNGGGGYNSNQLMPLPGRKRGFHHSGRGASPDHIDGGSLAKLYVATVPRAATEEDIRRLFEEHGNIVEVVLPKDKKTGQRQGYCFVKYATSEEADRSIRALHNHYTFPGEMASIKVRYADGERERLGTQGTLPEKLYVGCMNKQASKKDIVEIFSPYGLVEDVYIVRDELKQSRGCGFVQLSHRDMAAAAIKALNGIFMMRGCDQPLIVRFAEPKKPRTGEPRSAPCHGDSMGGRMLPNASYPVQQVSTNSQPLALSHRVNHETTAPSVTQQSLPLLQKSPSQLSQLPFQQMQTPQSSQSSQSAVPEMQRHSHLIQPFTQTLEQQQNWQVTRQESPCTNCNPQSIASTSAAPAVPECLQTAVSLECDWSEHTCPDGYKYYYNCVTCESRWKKPKEFTLFEQQLLKQQKFPHSCQQLHSVSLVLSTQQVAETQDMQRQAHLFHQKLHLQQPSLPASELDHVQGQSEAGPVIGPTCA</sequence>
<feature type="compositionally biased region" description="Basic and acidic residues" evidence="4">
    <location>
        <begin position="30"/>
        <end position="43"/>
    </location>
</feature>
<reference evidence="7" key="1">
    <citation type="submission" date="2016-09" db="EMBL/GenBank/DDBJ databases">
        <title>Flowering time control protein (FCA) in wild populations of Tapiscia sinensis, an endangered tree species.</title>
        <authorList>
            <person name="Ren X."/>
        </authorList>
    </citation>
    <scope>NUCLEOTIDE SEQUENCE</scope>
</reference>
<dbReference type="PANTHER" id="PTHR24012">
    <property type="entry name" value="RNA BINDING PROTEIN"/>
    <property type="match status" value="1"/>
</dbReference>
<evidence type="ECO:0000259" key="5">
    <source>
        <dbReference type="PROSITE" id="PS50020"/>
    </source>
</evidence>
<name>A0A1Y0B6D5_9ROSI</name>
<dbReference type="Gene3D" id="2.20.70.10">
    <property type="match status" value="1"/>
</dbReference>
<feature type="region of interest" description="Disordered" evidence="4">
    <location>
        <begin position="549"/>
        <end position="568"/>
    </location>
</feature>
<organism evidence="7">
    <name type="scientific">Tapiscia sinensis</name>
    <dbReference type="NCBI Taxonomy" id="112844"/>
    <lineage>
        <taxon>Eukaryota</taxon>
        <taxon>Viridiplantae</taxon>
        <taxon>Streptophyta</taxon>
        <taxon>Embryophyta</taxon>
        <taxon>Tracheophyta</taxon>
        <taxon>Spermatophyta</taxon>
        <taxon>Magnoliopsida</taxon>
        <taxon>eudicotyledons</taxon>
        <taxon>Gunneridae</taxon>
        <taxon>Pentapetalae</taxon>
        <taxon>rosids</taxon>
        <taxon>malvids</taxon>
        <taxon>Huerteales</taxon>
        <taxon>Tapisciaceae</taxon>
        <taxon>Tapiscia</taxon>
    </lineage>
</organism>
<evidence type="ECO:0000256" key="1">
    <source>
        <dbReference type="ARBA" id="ARBA00022737"/>
    </source>
</evidence>
<evidence type="ECO:0000256" key="2">
    <source>
        <dbReference type="ARBA" id="ARBA00022884"/>
    </source>
</evidence>